<protein>
    <submittedName>
        <fullName evidence="1">Uncharacterized protein</fullName>
    </submittedName>
</protein>
<evidence type="ECO:0000313" key="2">
    <source>
        <dbReference type="Proteomes" id="UP000594262"/>
    </source>
</evidence>
<accession>A0A7M5V2T6</accession>
<organism evidence="1 2">
    <name type="scientific">Clytia hemisphaerica</name>
    <dbReference type="NCBI Taxonomy" id="252671"/>
    <lineage>
        <taxon>Eukaryota</taxon>
        <taxon>Metazoa</taxon>
        <taxon>Cnidaria</taxon>
        <taxon>Hydrozoa</taxon>
        <taxon>Hydroidolina</taxon>
        <taxon>Leptothecata</taxon>
        <taxon>Obeliida</taxon>
        <taxon>Clytiidae</taxon>
        <taxon>Clytia</taxon>
    </lineage>
</organism>
<name>A0A7M5V2T6_9CNID</name>
<proteinExistence type="predicted"/>
<sequence>KMFDTLNVNVDDCDINEEDFLTEINSYPYDEPKPLCRGVNMSLENSLLLHMAFSRRHNLTKAALKDLLSLTSLHLCKPNGFPTTIDQMYNVLGLQESEVTNVYYCSNCNISLDKPSDKCIHCPSKKQDHFVYNNVQSQLKRILKSKDFYICIKIYVLTLHVCNGKNFREFE</sequence>
<evidence type="ECO:0000313" key="1">
    <source>
        <dbReference type="EnsemblMetazoa" id="CLYHEMP001451.1"/>
    </source>
</evidence>
<reference evidence="1" key="1">
    <citation type="submission" date="2021-01" db="UniProtKB">
        <authorList>
            <consortium name="EnsemblMetazoa"/>
        </authorList>
    </citation>
    <scope>IDENTIFICATION</scope>
</reference>
<dbReference type="Proteomes" id="UP000594262">
    <property type="component" value="Unplaced"/>
</dbReference>
<dbReference type="EnsemblMetazoa" id="CLYHEMT001451.1">
    <property type="protein sequence ID" value="CLYHEMP001451.1"/>
    <property type="gene ID" value="CLYHEMG001451"/>
</dbReference>
<keyword evidence="2" id="KW-1185">Reference proteome</keyword>
<dbReference type="AlphaFoldDB" id="A0A7M5V2T6"/>